<sequence>MQSFRPGKSANNAVNAWKAKMRPVVSEIKQHSGLRENIHGFRISPVITVKLMRLGLYVYNPSLSWWIRAFSCPDYCADIGLHPLLIHTDQQKINHYYTGSERAIGSG</sequence>
<proteinExistence type="predicted"/>
<dbReference type="EMBL" id="MN739271">
    <property type="protein sequence ID" value="QHS96301.1"/>
    <property type="molecule type" value="Genomic_DNA"/>
</dbReference>
<dbReference type="AlphaFoldDB" id="A0A6C0BWY5"/>
<organism evidence="1">
    <name type="scientific">viral metagenome</name>
    <dbReference type="NCBI Taxonomy" id="1070528"/>
    <lineage>
        <taxon>unclassified sequences</taxon>
        <taxon>metagenomes</taxon>
        <taxon>organismal metagenomes</taxon>
    </lineage>
</organism>
<name>A0A6C0BWY5_9ZZZZ</name>
<reference evidence="1" key="1">
    <citation type="journal article" date="2020" name="Nature">
        <title>Giant virus diversity and host interactions through global metagenomics.</title>
        <authorList>
            <person name="Schulz F."/>
            <person name="Roux S."/>
            <person name="Paez-Espino D."/>
            <person name="Jungbluth S."/>
            <person name="Walsh D.A."/>
            <person name="Denef V.J."/>
            <person name="McMahon K.D."/>
            <person name="Konstantinidis K.T."/>
            <person name="Eloe-Fadrosh E.A."/>
            <person name="Kyrpides N.C."/>
            <person name="Woyke T."/>
        </authorList>
    </citation>
    <scope>NUCLEOTIDE SEQUENCE</scope>
    <source>
        <strain evidence="1">GVMAG-M-3300020166-18</strain>
    </source>
</reference>
<protein>
    <submittedName>
        <fullName evidence="1">Uncharacterized protein</fullName>
    </submittedName>
</protein>
<evidence type="ECO:0000313" key="1">
    <source>
        <dbReference type="EMBL" id="QHS96301.1"/>
    </source>
</evidence>
<accession>A0A6C0BWY5</accession>